<evidence type="ECO:0000256" key="5">
    <source>
        <dbReference type="ARBA" id="ARBA00022824"/>
    </source>
</evidence>
<dbReference type="GO" id="GO:1990072">
    <property type="term" value="C:TRAPPIII protein complex"/>
    <property type="evidence" value="ECO:0007669"/>
    <property type="project" value="TreeGrafter"/>
</dbReference>
<comment type="subcellular location">
    <subcellularLocation>
        <location evidence="1">Endoplasmic reticulum</location>
    </subcellularLocation>
    <subcellularLocation>
        <location evidence="2">Golgi apparatus</location>
    </subcellularLocation>
</comment>
<organism evidence="8 9">
    <name type="scientific">Rhizoclosmatium globosum</name>
    <dbReference type="NCBI Taxonomy" id="329046"/>
    <lineage>
        <taxon>Eukaryota</taxon>
        <taxon>Fungi</taxon>
        <taxon>Fungi incertae sedis</taxon>
        <taxon>Chytridiomycota</taxon>
        <taxon>Chytridiomycota incertae sedis</taxon>
        <taxon>Chytridiomycetes</taxon>
        <taxon>Chytridiales</taxon>
        <taxon>Chytriomycetaceae</taxon>
        <taxon>Rhizoclosmatium</taxon>
    </lineage>
</organism>
<dbReference type="Gene3D" id="3.30.1380.20">
    <property type="entry name" value="Trafficking protein particle complex subunit 3"/>
    <property type="match status" value="1"/>
</dbReference>
<dbReference type="InterPro" id="IPR016696">
    <property type="entry name" value="TRAPP-I_su5"/>
</dbReference>
<dbReference type="EMBL" id="MCGO01000004">
    <property type="protein sequence ID" value="ORY51911.1"/>
    <property type="molecule type" value="Genomic_DNA"/>
</dbReference>
<dbReference type="GO" id="GO:1990071">
    <property type="term" value="C:TRAPPII protein complex"/>
    <property type="evidence" value="ECO:0007669"/>
    <property type="project" value="TreeGrafter"/>
</dbReference>
<proteinExistence type="inferred from homology"/>
<dbReference type="GO" id="GO:0006888">
    <property type="term" value="P:endoplasmic reticulum to Golgi vesicle-mediated transport"/>
    <property type="evidence" value="ECO:0007669"/>
    <property type="project" value="TreeGrafter"/>
</dbReference>
<comment type="caution">
    <text evidence="8">The sequence shown here is derived from an EMBL/GenBank/DDBJ whole genome shotgun (WGS) entry which is preliminary data.</text>
</comment>
<keyword evidence="4" id="KW-0813">Transport</keyword>
<gene>
    <name evidence="8" type="ORF">BCR33DRAFT_401109</name>
</gene>
<evidence type="ECO:0000256" key="3">
    <source>
        <dbReference type="ARBA" id="ARBA00006218"/>
    </source>
</evidence>
<dbReference type="PANTHER" id="PTHR20902:SF0">
    <property type="entry name" value="TRAFFICKING PROTEIN PARTICLE COMPLEX SUBUNIT 5"/>
    <property type="match status" value="1"/>
</dbReference>
<keyword evidence="6" id="KW-0931">ER-Golgi transport</keyword>
<reference evidence="8 9" key="1">
    <citation type="submission" date="2016-07" db="EMBL/GenBank/DDBJ databases">
        <title>Pervasive Adenine N6-methylation of Active Genes in Fungi.</title>
        <authorList>
            <consortium name="DOE Joint Genome Institute"/>
            <person name="Mondo S.J."/>
            <person name="Dannebaum R.O."/>
            <person name="Kuo R.C."/>
            <person name="Labutti K."/>
            <person name="Haridas S."/>
            <person name="Kuo A."/>
            <person name="Salamov A."/>
            <person name="Ahrendt S.R."/>
            <person name="Lipzen A."/>
            <person name="Sullivan W."/>
            <person name="Andreopoulos W.B."/>
            <person name="Clum A."/>
            <person name="Lindquist E."/>
            <person name="Daum C."/>
            <person name="Ramamoorthy G.K."/>
            <person name="Gryganskyi A."/>
            <person name="Culley D."/>
            <person name="Magnuson J.K."/>
            <person name="James T.Y."/>
            <person name="O'Malley M.A."/>
            <person name="Stajich J.E."/>
            <person name="Spatafora J.W."/>
            <person name="Visel A."/>
            <person name="Grigoriev I.V."/>
        </authorList>
    </citation>
    <scope>NUCLEOTIDE SEQUENCE [LARGE SCALE GENOMIC DNA]</scope>
    <source>
        <strain evidence="8 9">JEL800</strain>
    </source>
</reference>
<name>A0A1Y2CXZ9_9FUNG</name>
<keyword evidence="5" id="KW-0256">Endoplasmic reticulum</keyword>
<keyword evidence="7" id="KW-0333">Golgi apparatus</keyword>
<evidence type="ECO:0000313" key="9">
    <source>
        <dbReference type="Proteomes" id="UP000193642"/>
    </source>
</evidence>
<sequence length="261" mass="29707">MTTRTKKQGSWRTVKREEDGCAYRMMGKGKILRRDQIDTQGLDMPNKLDDLIHDLTNMEEDRMDVVLQRKNVPSSFTGQKMALNHTRGLEASLSAFSFLFSEMIQYSQKRVAGVADLEKRLSNFGYRVGMRELELTLWREKNAKRETRVLGILVFINSTLWKSLFGKVADSLQKSNDHDDEYMITDNDPIILKYISTPKELSSFNAGAFLAGIVEAVLDGCHFAARVTAHSTASDQFPSCMTLLIKFDKSVMQREKAFEGK</sequence>
<keyword evidence="9" id="KW-1185">Reference proteome</keyword>
<accession>A0A1Y2CXZ9</accession>
<dbReference type="AlphaFoldDB" id="A0A1Y2CXZ9"/>
<dbReference type="FunFam" id="3.30.1380.20:FF:000002">
    <property type="entry name" value="Trafficking protein particle complex subunit"/>
    <property type="match status" value="1"/>
</dbReference>
<evidence type="ECO:0000256" key="6">
    <source>
        <dbReference type="ARBA" id="ARBA00022892"/>
    </source>
</evidence>
<protein>
    <submittedName>
        <fullName evidence="8">TRAPP I complex</fullName>
    </submittedName>
</protein>
<dbReference type="PANTHER" id="PTHR20902">
    <property type="entry name" value="41-2 PROTEIN ANTIGEN-RELATED"/>
    <property type="match status" value="1"/>
</dbReference>
<dbReference type="STRING" id="329046.A0A1Y2CXZ9"/>
<dbReference type="GO" id="GO:0005783">
    <property type="term" value="C:endoplasmic reticulum"/>
    <property type="evidence" value="ECO:0007669"/>
    <property type="project" value="UniProtKB-SubCell"/>
</dbReference>
<dbReference type="SUPFAM" id="SSF111126">
    <property type="entry name" value="Ligand-binding domain in the NO signalling and Golgi transport"/>
    <property type="match status" value="1"/>
</dbReference>
<dbReference type="CDD" id="cd14943">
    <property type="entry name" value="TRAPPC5_Trs31"/>
    <property type="match status" value="1"/>
</dbReference>
<comment type="similarity">
    <text evidence="3">Belongs to the TRAPP small subunits family. BET3 subfamily.</text>
</comment>
<dbReference type="InterPro" id="IPR007194">
    <property type="entry name" value="TRAPP_component"/>
</dbReference>
<evidence type="ECO:0000256" key="7">
    <source>
        <dbReference type="ARBA" id="ARBA00023034"/>
    </source>
</evidence>
<dbReference type="InterPro" id="IPR024096">
    <property type="entry name" value="NO_sig/Golgi_transp_ligand-bd"/>
</dbReference>
<evidence type="ECO:0000256" key="2">
    <source>
        <dbReference type="ARBA" id="ARBA00004555"/>
    </source>
</evidence>
<dbReference type="Pfam" id="PF04051">
    <property type="entry name" value="TRAPP"/>
    <property type="match status" value="1"/>
</dbReference>
<dbReference type="Proteomes" id="UP000193642">
    <property type="component" value="Unassembled WGS sequence"/>
</dbReference>
<dbReference type="GO" id="GO:1990070">
    <property type="term" value="C:TRAPPI protein complex"/>
    <property type="evidence" value="ECO:0007669"/>
    <property type="project" value="TreeGrafter"/>
</dbReference>
<evidence type="ECO:0000313" key="8">
    <source>
        <dbReference type="EMBL" id="ORY51911.1"/>
    </source>
</evidence>
<evidence type="ECO:0000256" key="4">
    <source>
        <dbReference type="ARBA" id="ARBA00022448"/>
    </source>
</evidence>
<evidence type="ECO:0000256" key="1">
    <source>
        <dbReference type="ARBA" id="ARBA00004240"/>
    </source>
</evidence>
<dbReference type="OrthoDB" id="10254842at2759"/>